<name>A0A1E1G7U3_PLAST</name>
<gene>
    <name evidence="2" type="primary">sNPF</name>
</gene>
<dbReference type="AlphaFoldDB" id="A0A1E1G7U3"/>
<reference evidence="2" key="1">
    <citation type="submission" date="2016-04" db="EMBL/GenBank/DDBJ databases">
        <title>Identification of allatostatic molecules in the brown-winged green bug Plautia stali.</title>
        <authorList>
            <person name="Matsumoto K."/>
            <person name="Suetsugu Y."/>
            <person name="Tanaka Y."/>
            <person name="Kotaki T."/>
            <person name="Goto S.G."/>
            <person name="Shinoda T."/>
            <person name="Shiga S."/>
        </authorList>
    </citation>
    <scope>NUCLEOTIDE SEQUENCE</scope>
</reference>
<proteinExistence type="evidence at transcript level"/>
<accession>A0A1E1G7U3</accession>
<dbReference type="EMBL" id="LC146523">
    <property type="protein sequence ID" value="BAV78827.1"/>
    <property type="molecule type" value="mRNA"/>
</dbReference>
<protein>
    <submittedName>
        <fullName evidence="2">Short neuropeptide F</fullName>
    </submittedName>
</protein>
<organism evidence="2">
    <name type="scientific">Plautia stali</name>
    <name type="common">Stink bug</name>
    <dbReference type="NCBI Taxonomy" id="106108"/>
    <lineage>
        <taxon>Eukaryota</taxon>
        <taxon>Metazoa</taxon>
        <taxon>Ecdysozoa</taxon>
        <taxon>Arthropoda</taxon>
        <taxon>Hexapoda</taxon>
        <taxon>Insecta</taxon>
        <taxon>Pterygota</taxon>
        <taxon>Neoptera</taxon>
        <taxon>Paraneoptera</taxon>
        <taxon>Hemiptera</taxon>
        <taxon>Heteroptera</taxon>
        <taxon>Panheteroptera</taxon>
        <taxon>Pentatomomorpha</taxon>
        <taxon>Pentatomoidea</taxon>
        <taxon>Pentatomidae</taxon>
        <taxon>Pentatominae</taxon>
        <taxon>Plautia</taxon>
    </lineage>
</organism>
<evidence type="ECO:0000313" key="2">
    <source>
        <dbReference type="EMBL" id="BAV78827.1"/>
    </source>
</evidence>
<feature type="chain" id="PRO_5009113525" evidence="1">
    <location>
        <begin position="25"/>
        <end position="95"/>
    </location>
</feature>
<keyword evidence="2" id="KW-0527">Neuropeptide</keyword>
<dbReference type="GO" id="GO:0007218">
    <property type="term" value="P:neuropeptide signaling pathway"/>
    <property type="evidence" value="ECO:0007669"/>
    <property type="project" value="UniProtKB-KW"/>
</dbReference>
<keyword evidence="1" id="KW-0732">Signal</keyword>
<feature type="signal peptide" evidence="1">
    <location>
        <begin position="1"/>
        <end position="24"/>
    </location>
</feature>
<sequence length="95" mass="10822">MKFALPVMGFFVMVLLPAISTAPASPDYESVRELYEVLMGRDPQAADLWAGHRLVRKNSNRSPQLRLRFGRRSDPAFMQLGDHGMEHNMFDSLDN</sequence>
<evidence type="ECO:0000256" key="1">
    <source>
        <dbReference type="SAM" id="SignalP"/>
    </source>
</evidence>